<dbReference type="KEGG" id="ccha:ELD05_06135"/>
<dbReference type="PANTHER" id="PTHR30303:SF4">
    <property type="entry name" value="HYDROGENASE EXPRESSION_FORMATION PROTEIN HYPE"/>
    <property type="match status" value="1"/>
</dbReference>
<protein>
    <submittedName>
        <fullName evidence="4">AIR synthase</fullName>
    </submittedName>
</protein>
<reference evidence="4 5" key="1">
    <citation type="submission" date="2018-12" db="EMBL/GenBank/DDBJ databases">
        <title>Genome sequence from the cellulolytic species, Caldicellulosiruptor changbaiensis.</title>
        <authorList>
            <person name="Blumer-Schuette S.E."/>
            <person name="Mendoza C."/>
        </authorList>
    </citation>
    <scope>NUCLEOTIDE SEQUENCE [LARGE SCALE GENOMIC DNA]</scope>
    <source>
        <strain evidence="4 5">CBS-Z</strain>
    </source>
</reference>
<dbReference type="InterPro" id="IPR011854">
    <property type="entry name" value="HypE"/>
</dbReference>
<gene>
    <name evidence="4" type="ORF">ELD05_06135</name>
</gene>
<organism evidence="4 5">
    <name type="scientific">Caldicellulosiruptor changbaiensis</name>
    <dbReference type="NCBI Taxonomy" id="1222016"/>
    <lineage>
        <taxon>Bacteria</taxon>
        <taxon>Bacillati</taxon>
        <taxon>Bacillota</taxon>
        <taxon>Bacillota incertae sedis</taxon>
        <taxon>Caldicellulosiruptorales</taxon>
        <taxon>Caldicellulosiruptoraceae</taxon>
        <taxon>Caldicellulosiruptor</taxon>
    </lineage>
</organism>
<proteinExistence type="inferred from homology"/>
<name>A0A3T0D5Q0_9FIRM</name>
<sequence length="325" mass="35622">MKIGKIPIEILKEHVFDQKPERSDILLAPAIGEDSAAVDIKSDIAVITMDPITAAGSMIGYLSVVVVCNDLAAAGAEPIGVLCTVLMPPESSQEEFIQILQDIKEACKRFNIQLLGGHSEVSPVVTKPLIVSTGFGKVQRDMLISTSKAKVGDKIIITKTLGIEGTFILYNEKKEKLKTFLTPEEVSEIENYINKLSVIEEGLVARKYASSMHDITEGGLFGAIYEVCNAARKGARIYEEKIVLSSSVKKVSSFYNLNPYKLISSGSMLITTDKENELIYELKEKGIDCCVVGEIIEEPKIEFISSSGEIILIDELPIDEIYKVV</sequence>
<dbReference type="Gene3D" id="3.30.1330.10">
    <property type="entry name" value="PurM-like, N-terminal domain"/>
    <property type="match status" value="1"/>
</dbReference>
<evidence type="ECO:0000313" key="4">
    <source>
        <dbReference type="EMBL" id="AZT90252.1"/>
    </source>
</evidence>
<dbReference type="Proteomes" id="UP000282930">
    <property type="component" value="Chromosome"/>
</dbReference>
<dbReference type="PANTHER" id="PTHR30303">
    <property type="entry name" value="HYDROGENASE ISOENZYMES FORMATION PROTEIN HYPE"/>
    <property type="match status" value="1"/>
</dbReference>
<dbReference type="Gene3D" id="3.90.650.10">
    <property type="entry name" value="PurM-like C-terminal domain"/>
    <property type="match status" value="1"/>
</dbReference>
<evidence type="ECO:0000259" key="2">
    <source>
        <dbReference type="Pfam" id="PF00586"/>
    </source>
</evidence>
<dbReference type="CDD" id="cd06061">
    <property type="entry name" value="PurM-like1"/>
    <property type="match status" value="1"/>
</dbReference>
<evidence type="ECO:0000259" key="3">
    <source>
        <dbReference type="Pfam" id="PF02769"/>
    </source>
</evidence>
<evidence type="ECO:0000313" key="5">
    <source>
        <dbReference type="Proteomes" id="UP000282930"/>
    </source>
</evidence>
<dbReference type="AlphaFoldDB" id="A0A3T0D5Q0"/>
<dbReference type="InterPro" id="IPR016188">
    <property type="entry name" value="PurM-like_N"/>
</dbReference>
<comment type="similarity">
    <text evidence="1">Belongs to the HypE family.</text>
</comment>
<dbReference type="GO" id="GO:0051604">
    <property type="term" value="P:protein maturation"/>
    <property type="evidence" value="ECO:0007669"/>
    <property type="project" value="TreeGrafter"/>
</dbReference>
<dbReference type="Pfam" id="PF02769">
    <property type="entry name" value="AIRS_C"/>
    <property type="match status" value="1"/>
</dbReference>
<feature type="domain" description="PurM-like C-terminal" evidence="3">
    <location>
        <begin position="150"/>
        <end position="303"/>
    </location>
</feature>
<dbReference type="EMBL" id="CP034791">
    <property type="protein sequence ID" value="AZT90252.1"/>
    <property type="molecule type" value="Genomic_DNA"/>
</dbReference>
<accession>A0A3T0D5Q0</accession>
<dbReference type="InterPro" id="IPR036921">
    <property type="entry name" value="PurM-like_N_sf"/>
</dbReference>
<dbReference type="InterPro" id="IPR010918">
    <property type="entry name" value="PurM-like_C_dom"/>
</dbReference>
<dbReference type="PIRSF" id="PIRSF005644">
    <property type="entry name" value="Hdrgns_mtr_HypE"/>
    <property type="match status" value="1"/>
</dbReference>
<dbReference type="SUPFAM" id="SSF56042">
    <property type="entry name" value="PurM C-terminal domain-like"/>
    <property type="match status" value="1"/>
</dbReference>
<evidence type="ECO:0000256" key="1">
    <source>
        <dbReference type="ARBA" id="ARBA00006243"/>
    </source>
</evidence>
<keyword evidence="5" id="KW-1185">Reference proteome</keyword>
<dbReference type="SUPFAM" id="SSF55326">
    <property type="entry name" value="PurM N-terminal domain-like"/>
    <property type="match status" value="1"/>
</dbReference>
<dbReference type="Pfam" id="PF00586">
    <property type="entry name" value="AIRS"/>
    <property type="match status" value="1"/>
</dbReference>
<dbReference type="RefSeq" id="WP_127351739.1">
    <property type="nucleotide sequence ID" value="NZ_CP034791.1"/>
</dbReference>
<dbReference type="InterPro" id="IPR036676">
    <property type="entry name" value="PurM-like_C_sf"/>
</dbReference>
<feature type="domain" description="PurM-like N-terminal" evidence="2">
    <location>
        <begin position="32"/>
        <end position="138"/>
    </location>
</feature>